<keyword evidence="7" id="KW-1185">Reference proteome</keyword>
<dbReference type="Pfam" id="PF03160">
    <property type="entry name" value="Calx-beta"/>
    <property type="match status" value="7"/>
</dbReference>
<evidence type="ECO:0000256" key="3">
    <source>
        <dbReference type="ARBA" id="ARBA00022837"/>
    </source>
</evidence>
<comment type="caution">
    <text evidence="6">The sequence shown here is derived from an EMBL/GenBank/DDBJ whole genome shotgun (WGS) entry which is preliminary data.</text>
</comment>
<organism evidence="6 7">
    <name type="scientific">Stenomitos frigidus AS-A4</name>
    <dbReference type="NCBI Taxonomy" id="2933935"/>
    <lineage>
        <taxon>Bacteria</taxon>
        <taxon>Bacillati</taxon>
        <taxon>Cyanobacteriota</taxon>
        <taxon>Cyanophyceae</taxon>
        <taxon>Leptolyngbyales</taxon>
        <taxon>Leptolyngbyaceae</taxon>
        <taxon>Stenomitos</taxon>
    </lineage>
</organism>
<dbReference type="InterPro" id="IPR003644">
    <property type="entry name" value="Calx_beta"/>
</dbReference>
<evidence type="ECO:0000256" key="1">
    <source>
        <dbReference type="ARBA" id="ARBA00022729"/>
    </source>
</evidence>
<keyword evidence="1" id="KW-0732">Signal</keyword>
<evidence type="ECO:0000256" key="4">
    <source>
        <dbReference type="ARBA" id="ARBA00023065"/>
    </source>
</evidence>
<dbReference type="RefSeq" id="WP_190447129.1">
    <property type="nucleotide sequence ID" value="NZ_JAMPLM010000025.1"/>
</dbReference>
<dbReference type="EMBL" id="JAMPLM010000025">
    <property type="protein sequence ID" value="MEP1061026.1"/>
    <property type="molecule type" value="Genomic_DNA"/>
</dbReference>
<dbReference type="PANTHER" id="PTHR11878">
    <property type="entry name" value="SODIUM/CALCIUM EXCHANGER"/>
    <property type="match status" value="1"/>
</dbReference>
<dbReference type="InterPro" id="IPR038081">
    <property type="entry name" value="CalX-like_sf"/>
</dbReference>
<protein>
    <recommendedName>
        <fullName evidence="5">Calx-beta domain-containing protein</fullName>
    </recommendedName>
</protein>
<feature type="domain" description="Calx-beta" evidence="5">
    <location>
        <begin position="787"/>
        <end position="887"/>
    </location>
</feature>
<evidence type="ECO:0000256" key="2">
    <source>
        <dbReference type="ARBA" id="ARBA00022737"/>
    </source>
</evidence>
<keyword evidence="2" id="KW-0677">Repeat</keyword>
<feature type="domain" description="Calx-beta" evidence="5">
    <location>
        <begin position="556"/>
        <end position="659"/>
    </location>
</feature>
<accession>A0ABV0KP52</accession>
<evidence type="ECO:0000259" key="5">
    <source>
        <dbReference type="SMART" id="SM00237"/>
    </source>
</evidence>
<dbReference type="SMART" id="SM00237">
    <property type="entry name" value="Calx_beta"/>
    <property type="match status" value="3"/>
</dbReference>
<sequence length="1430" mass="143597">MLQLPFSARVSSKRSLAGRGFSKYQKHRSVLPLAALSAVSALFLPLDTGVALAQSAPYSLPTSFDSSFVRDVSAARLTNDTFQGIVCDHAGGAYLTGQAATGGTRSFSSLELCNLPTNDPLFYSTTTPRYYKFKFCVDNPNSYFIVGNLLVASSDLRPEARESWSGTELLQPTPSVTFDLCTQPKLPFAYPAGFIGAATSGNYAYVRQSFAAKIASTVPESQDSPGFVTGFLSMALAMTNPQTPQTFPYMQQGTAVYNTDYTTRSANGIVTTSNSVTLPAVAGPLLVLGTTVPVYFNPNNHPEKTLQWALTPPAGYTFLGQPVWNARLNALNNSTVSVTATGGQSTITPGSTSGGLVLTRLNGDQSKPLTVNYSVAGTAVNGTDYGYLSGTATIPAGQSTLNVPIIAQAPSGSTAIPQKNVLISLAAPSDASYFVPASGAAGQSNDFIIPAYNPSTVSFTQGTGGGTLTPGQTQPFTATRAGGDTTQPLTVNYTTGGTAQPGVDYQPLSSSVTIPAGQTSAIVPLSAIQKTGTTAAPATTLSLTPAAGTGYDATGATPISYDIPAYTPSTVSVTSPTNGGAIPAGGSVPFTVTRTGETSQPLTIPYTIGGTATPGTDYSQLPGSITIPAGATSATQNITTPTKNGSTAEPSETIVLTPQSGTGYSVDPTGGTATYQTAAYTPSSVSATPGTGGSTIPQGTTGGFTISRTGDTSQPLPVSYTLGGTAQNGTDYNSLPGSVTIPAGQASVTVPVTVPAATGSAATPAKDIQVAVSPGNSYAPDATTPTTTLTIPAFAPSMVDFGTGNGGTLTPGSTSDGFTVTRSGDTTKPLTVGYTVGGTATPGVDYGQLPGTVTIPAGATSATVPLSAFPQSGTAAEGEEDVQITLQPGNGYAPSSTAPAVYTIPAYSPNANGNPAVTVSVPAGQDTILTPGTSTDGFTVTRTGDTSAPLPINYTVGGSGVSGTDYNPLSGTVTIPAGATSATVPLGIPAGATPGRTVAIAVTPGSGYDQGTNSTVTYTVEPQTAVAPTEGVIGIGFDSSIPAFVLTRDGGDLTRPLTVPVDFSGTGVSGVDYAQLPNAVTFGSGQKTATVPVRLLPTATTGKTLAATIPPGSGYMVGGGNGTTFTVPAGYNDKVAVATPKPVPATPAPTTSGKKGGNGGAVGFVAAAGAVGGSIALGSGAFGGGAAAAGAAGAAGSALAVPGLLASAAFGMIPQSCSTTGETPTELVRLIPQLKEGQPNWSAITFRSLPAPSQAGSMKFGSSNRDWKAGQSVADIVRVSDTMGSFNLHCLGLSKLASMGQMGIATKPLSTLNLLSDTSIQGLSKTLYLRAKKIGDVKGMAEWLASKSSGKVTAEQLSGMSFADAIKSNPSLGGLQMGSMPLSELPGYSDILLGDIPNWKTSTVSQVSGLANVPFSQFPSQPKPLNALNK</sequence>
<dbReference type="Proteomes" id="UP001476950">
    <property type="component" value="Unassembled WGS sequence"/>
</dbReference>
<proteinExistence type="predicted"/>
<evidence type="ECO:0000313" key="6">
    <source>
        <dbReference type="EMBL" id="MEP1061026.1"/>
    </source>
</evidence>
<dbReference type="PANTHER" id="PTHR11878:SF65">
    <property type="entry name" value="NA_CA-EXCHANGE PROTEIN, ISOFORM G"/>
    <property type="match status" value="1"/>
</dbReference>
<dbReference type="Gene3D" id="2.60.40.2030">
    <property type="match status" value="7"/>
</dbReference>
<keyword evidence="4" id="KW-0813">Transport</keyword>
<feature type="domain" description="Calx-beta" evidence="5">
    <location>
        <begin position="672"/>
        <end position="773"/>
    </location>
</feature>
<name>A0ABV0KP52_9CYAN</name>
<gene>
    <name evidence="6" type="ORF">NDI38_21580</name>
</gene>
<keyword evidence="4" id="KW-0406">Ion transport</keyword>
<keyword evidence="3" id="KW-0106">Calcium</keyword>
<dbReference type="InterPro" id="IPR051171">
    <property type="entry name" value="CaCA"/>
</dbReference>
<dbReference type="SUPFAM" id="SSF141072">
    <property type="entry name" value="CalX-like"/>
    <property type="match status" value="7"/>
</dbReference>
<reference evidence="6 7" key="1">
    <citation type="submission" date="2022-04" db="EMBL/GenBank/DDBJ databases">
        <title>Positive selection, recombination, and allopatry shape intraspecific diversity of widespread and dominant cyanobacteria.</title>
        <authorList>
            <person name="Wei J."/>
            <person name="Shu W."/>
            <person name="Hu C."/>
        </authorList>
    </citation>
    <scope>NUCLEOTIDE SEQUENCE [LARGE SCALE GENOMIC DNA]</scope>
    <source>
        <strain evidence="6 7">AS-A4</strain>
    </source>
</reference>
<evidence type="ECO:0000313" key="7">
    <source>
        <dbReference type="Proteomes" id="UP001476950"/>
    </source>
</evidence>